<reference evidence="3 4" key="1">
    <citation type="submission" date="2017-08" db="EMBL/GenBank/DDBJ databases">
        <title>Infants hospitalized years apart are colonized by the same room-sourced microbial strains.</title>
        <authorList>
            <person name="Brooks B."/>
            <person name="Olm M.R."/>
            <person name="Firek B.A."/>
            <person name="Baker R."/>
            <person name="Thomas B.C."/>
            <person name="Morowitz M.J."/>
            <person name="Banfield J.F."/>
        </authorList>
    </citation>
    <scope>NUCLEOTIDE SEQUENCE [LARGE SCALE GENOMIC DNA]</scope>
    <source>
        <strain evidence="3">S2_006_000_R1_57</strain>
    </source>
</reference>
<protein>
    <submittedName>
        <fullName evidence="3">MerR family transcriptional regulator</fullName>
    </submittedName>
</protein>
<dbReference type="InterPro" id="IPR000551">
    <property type="entry name" value="MerR-type_HTH_dom"/>
</dbReference>
<organism evidence="3 4">
    <name type="scientific">Lawsonella clevelandensis</name>
    <dbReference type="NCBI Taxonomy" id="1528099"/>
    <lineage>
        <taxon>Bacteria</taxon>
        <taxon>Bacillati</taxon>
        <taxon>Actinomycetota</taxon>
        <taxon>Actinomycetes</taxon>
        <taxon>Mycobacteriales</taxon>
        <taxon>Lawsonellaceae</taxon>
        <taxon>Lawsonella</taxon>
    </lineage>
</organism>
<evidence type="ECO:0000313" key="4">
    <source>
        <dbReference type="Proteomes" id="UP000248606"/>
    </source>
</evidence>
<evidence type="ECO:0000256" key="1">
    <source>
        <dbReference type="ARBA" id="ARBA00023125"/>
    </source>
</evidence>
<gene>
    <name evidence="3" type="ORF">DI579_02255</name>
</gene>
<dbReference type="AlphaFoldDB" id="A0A2W5ICW6"/>
<evidence type="ECO:0000313" key="3">
    <source>
        <dbReference type="EMBL" id="PZP89995.1"/>
    </source>
</evidence>
<dbReference type="Pfam" id="PF13411">
    <property type="entry name" value="MerR_1"/>
    <property type="match status" value="1"/>
</dbReference>
<dbReference type="PROSITE" id="PS50937">
    <property type="entry name" value="HTH_MERR_2"/>
    <property type="match status" value="1"/>
</dbReference>
<dbReference type="SMART" id="SM00422">
    <property type="entry name" value="HTH_MERR"/>
    <property type="match status" value="1"/>
</dbReference>
<dbReference type="SUPFAM" id="SSF46955">
    <property type="entry name" value="Putative DNA-binding domain"/>
    <property type="match status" value="1"/>
</dbReference>
<proteinExistence type="predicted"/>
<name>A0A2W5ICW6_9ACTN</name>
<evidence type="ECO:0000259" key="2">
    <source>
        <dbReference type="PROSITE" id="PS50937"/>
    </source>
</evidence>
<comment type="caution">
    <text evidence="3">The sequence shown here is derived from an EMBL/GenBank/DDBJ whole genome shotgun (WGS) entry which is preliminary data.</text>
</comment>
<sequence>MSALPLRSSSATMSIGAVVDLLAQEFDDISLSKVRFLEATGLICPARTASGYRRYTRDDIERLRFILSAQRDRFLPNKVIGEQLERVDAGEVTLEELQRQSNTVQPVPSEQKENFSCVSQVRLTERTLCLKTGIDPEFLDTLIDADLLRVTGAGFYVEDDITIVKVCKALCDAGIDIRHLRTFRTSIDRMANLIRQASGASRALQSADDKKCSVERTRELANDVSDLTAGLLKQRLRDVLDY</sequence>
<feature type="domain" description="HTH merR-type" evidence="2">
    <location>
        <begin position="34"/>
        <end position="71"/>
    </location>
</feature>
<accession>A0A2W5ICW6</accession>
<dbReference type="GO" id="GO:0003700">
    <property type="term" value="F:DNA-binding transcription factor activity"/>
    <property type="evidence" value="ECO:0007669"/>
    <property type="project" value="InterPro"/>
</dbReference>
<dbReference type="EMBL" id="QFOZ01000001">
    <property type="protein sequence ID" value="PZP89995.1"/>
    <property type="molecule type" value="Genomic_DNA"/>
</dbReference>
<dbReference type="InterPro" id="IPR009061">
    <property type="entry name" value="DNA-bd_dom_put_sf"/>
</dbReference>
<keyword evidence="1" id="KW-0238">DNA-binding</keyword>
<dbReference type="RefSeq" id="WP_306558768.1">
    <property type="nucleotide sequence ID" value="NZ_JAPJOB010000001.1"/>
</dbReference>
<dbReference type="GO" id="GO:0003677">
    <property type="term" value="F:DNA binding"/>
    <property type="evidence" value="ECO:0007669"/>
    <property type="project" value="UniProtKB-KW"/>
</dbReference>
<dbReference type="Gene3D" id="1.10.1660.10">
    <property type="match status" value="1"/>
</dbReference>
<dbReference type="InterPro" id="IPR047057">
    <property type="entry name" value="MerR_fam"/>
</dbReference>
<dbReference type="PANTHER" id="PTHR30204:SF89">
    <property type="entry name" value="HTH MERR-TYPE DOMAIN-CONTAINING PROTEIN"/>
    <property type="match status" value="1"/>
</dbReference>
<dbReference type="Proteomes" id="UP000248606">
    <property type="component" value="Unassembled WGS sequence"/>
</dbReference>
<dbReference type="PANTHER" id="PTHR30204">
    <property type="entry name" value="REDOX-CYCLING DRUG-SENSING TRANSCRIPTIONAL ACTIVATOR SOXR"/>
    <property type="match status" value="1"/>
</dbReference>
<dbReference type="CDD" id="cd00592">
    <property type="entry name" value="HTH_MerR-like"/>
    <property type="match status" value="1"/>
</dbReference>